<reference evidence="3 4" key="1">
    <citation type="submission" date="2019-11" db="EMBL/GenBank/DDBJ databases">
        <title>Pseudodesulfovibrio alkaliphilus, sp. nov., an alkaliphilic sulfate-reducing bacteria from mud volcano of Taman peninsula, Russia.</title>
        <authorList>
            <person name="Frolova A."/>
            <person name="Merkel A.Y."/>
            <person name="Slobodkin A.I."/>
        </authorList>
    </citation>
    <scope>NUCLEOTIDE SEQUENCE [LARGE SCALE GENOMIC DNA]</scope>
    <source>
        <strain evidence="3 4">F-1</strain>
    </source>
</reference>
<keyword evidence="3" id="KW-0547">Nucleotide-binding</keyword>
<dbReference type="PANTHER" id="PTHR35526">
    <property type="entry name" value="ANTI-SIGMA-F FACTOR RSBW-RELATED"/>
    <property type="match status" value="1"/>
</dbReference>
<proteinExistence type="predicted"/>
<dbReference type="InterPro" id="IPR003594">
    <property type="entry name" value="HATPase_dom"/>
</dbReference>
<feature type="domain" description="Histidine kinase/HSP90-like ATPase" evidence="2">
    <location>
        <begin position="19"/>
        <end position="138"/>
    </location>
</feature>
<evidence type="ECO:0000313" key="3">
    <source>
        <dbReference type="EMBL" id="MUM77133.1"/>
    </source>
</evidence>
<dbReference type="PANTHER" id="PTHR35526:SF6">
    <property type="entry name" value="SLR1861 PROTEIN"/>
    <property type="match status" value="1"/>
</dbReference>
<dbReference type="AlphaFoldDB" id="A0A7K1KM20"/>
<dbReference type="Gene3D" id="3.30.565.10">
    <property type="entry name" value="Histidine kinase-like ATPase, C-terminal domain"/>
    <property type="match status" value="1"/>
</dbReference>
<evidence type="ECO:0000256" key="1">
    <source>
        <dbReference type="ARBA" id="ARBA00022527"/>
    </source>
</evidence>
<dbReference type="GO" id="GO:0004674">
    <property type="term" value="F:protein serine/threonine kinase activity"/>
    <property type="evidence" value="ECO:0007669"/>
    <property type="project" value="UniProtKB-KW"/>
</dbReference>
<protein>
    <submittedName>
        <fullName evidence="3">ATP-binding protein</fullName>
    </submittedName>
</protein>
<keyword evidence="4" id="KW-1185">Reference proteome</keyword>
<evidence type="ECO:0000259" key="2">
    <source>
        <dbReference type="Pfam" id="PF13581"/>
    </source>
</evidence>
<dbReference type="Pfam" id="PF13581">
    <property type="entry name" value="HATPase_c_2"/>
    <property type="match status" value="1"/>
</dbReference>
<dbReference type="GO" id="GO:0005524">
    <property type="term" value="F:ATP binding"/>
    <property type="evidence" value="ECO:0007669"/>
    <property type="project" value="UniProtKB-KW"/>
</dbReference>
<dbReference type="InterPro" id="IPR050267">
    <property type="entry name" value="Anti-sigma-factor_SerPK"/>
</dbReference>
<accession>A0A7K1KM20</accession>
<dbReference type="SUPFAM" id="SSF55874">
    <property type="entry name" value="ATPase domain of HSP90 chaperone/DNA topoisomerase II/histidine kinase"/>
    <property type="match status" value="1"/>
</dbReference>
<dbReference type="Proteomes" id="UP000461162">
    <property type="component" value="Unassembled WGS sequence"/>
</dbReference>
<name>A0A7K1KM20_9BACT</name>
<comment type="caution">
    <text evidence="3">The sequence shown here is derived from an EMBL/GenBank/DDBJ whole genome shotgun (WGS) entry which is preliminary data.</text>
</comment>
<dbReference type="EMBL" id="WODC01000003">
    <property type="protein sequence ID" value="MUM77133.1"/>
    <property type="molecule type" value="Genomic_DNA"/>
</dbReference>
<keyword evidence="3" id="KW-0067">ATP-binding</keyword>
<keyword evidence="1" id="KW-0418">Kinase</keyword>
<dbReference type="InterPro" id="IPR036890">
    <property type="entry name" value="HATPase_C_sf"/>
</dbReference>
<sequence>MTTHVTSFRMTNRMNCFKRVQPEVERFAAAHGLSPRCTFHLTLCLDELITNIISYGYADFDEHPIDVTITLDKGCVFVRIEDDAAPFNLLEAPPPELEVPLDERTRPIGGMGIHLVKSMMDGIQYTRENGKNILLLRKCICDDGAPAEPPSQQGGTTWQ</sequence>
<dbReference type="CDD" id="cd16936">
    <property type="entry name" value="HATPase_RsbW-like"/>
    <property type="match status" value="1"/>
</dbReference>
<organism evidence="3 4">
    <name type="scientific">Pseudodesulfovibrio alkaliphilus</name>
    <dbReference type="NCBI Taxonomy" id="2661613"/>
    <lineage>
        <taxon>Bacteria</taxon>
        <taxon>Pseudomonadati</taxon>
        <taxon>Thermodesulfobacteriota</taxon>
        <taxon>Desulfovibrionia</taxon>
        <taxon>Desulfovibrionales</taxon>
        <taxon>Desulfovibrionaceae</taxon>
    </lineage>
</organism>
<keyword evidence="1" id="KW-0808">Transferase</keyword>
<evidence type="ECO:0000313" key="4">
    <source>
        <dbReference type="Proteomes" id="UP000461162"/>
    </source>
</evidence>
<keyword evidence="1" id="KW-0723">Serine/threonine-protein kinase</keyword>
<gene>
    <name evidence="3" type="ORF">GKC30_05760</name>
</gene>